<evidence type="ECO:0008006" key="3">
    <source>
        <dbReference type="Google" id="ProtNLM"/>
    </source>
</evidence>
<reference evidence="1 2" key="1">
    <citation type="journal article" date="2016" name="Syst. Appl. Microbiol.">
        <title>Vibrio bivalvicida sp. nov., a novel larval pathogen for bivalve molluscs reared in a hatchery.</title>
        <authorList>
            <person name="Dubert J."/>
            <person name="Romalde J.L."/>
            <person name="Prado S."/>
            <person name="Barja J.L."/>
        </authorList>
    </citation>
    <scope>NUCLEOTIDE SEQUENCE [LARGE SCALE GENOMIC DNA]</scope>
    <source>
        <strain evidence="1 2">605</strain>
    </source>
</reference>
<organism evidence="1 2">
    <name type="scientific">Vibrio bivalvicida</name>
    <dbReference type="NCBI Taxonomy" id="1276888"/>
    <lineage>
        <taxon>Bacteria</taxon>
        <taxon>Pseudomonadati</taxon>
        <taxon>Pseudomonadota</taxon>
        <taxon>Gammaproteobacteria</taxon>
        <taxon>Vibrionales</taxon>
        <taxon>Vibrionaceae</taxon>
        <taxon>Vibrio</taxon>
        <taxon>Vibrio oreintalis group</taxon>
    </lineage>
</organism>
<name>A0A177XVW6_9VIBR</name>
<protein>
    <recommendedName>
        <fullName evidence="3">Ribosome recycling factor</fullName>
    </recommendedName>
</protein>
<proteinExistence type="predicted"/>
<dbReference type="Proteomes" id="UP000078406">
    <property type="component" value="Unassembled WGS sequence"/>
</dbReference>
<dbReference type="Pfam" id="PF12614">
    <property type="entry name" value="RRF_GI"/>
    <property type="match status" value="1"/>
</dbReference>
<dbReference type="InterPro" id="IPR022253">
    <property type="entry name" value="Ribosome_recyc_fac_bac"/>
</dbReference>
<evidence type="ECO:0000313" key="1">
    <source>
        <dbReference type="EMBL" id="OAJ92496.1"/>
    </source>
</evidence>
<dbReference type="EMBL" id="LLEI02000075">
    <property type="protein sequence ID" value="OAJ92496.1"/>
    <property type="molecule type" value="Genomic_DNA"/>
</dbReference>
<comment type="caution">
    <text evidence="1">The sequence shown here is derived from an EMBL/GenBank/DDBJ whole genome shotgun (WGS) entry which is preliminary data.</text>
</comment>
<dbReference type="RefSeq" id="WP_054962399.1">
    <property type="nucleotide sequence ID" value="NZ_LLEI02000075.1"/>
</dbReference>
<dbReference type="AlphaFoldDB" id="A0A177XVW6"/>
<sequence length="114" mass="12591">MISVPLNSFVHRVNDKAQVISAIVANSCQVKRIRRSRHWLLSGEEQALRELKQHLVTEDTLWIAKAIDKALPTPAVDLSAIIAESPNITVNQLITQSGCSLSEARAAIDEFEGF</sequence>
<accession>A0A177XVW6</accession>
<gene>
    <name evidence="1" type="ORF">APB76_19390</name>
</gene>
<evidence type="ECO:0000313" key="2">
    <source>
        <dbReference type="Proteomes" id="UP000078406"/>
    </source>
</evidence>